<sequence>MFLKKNNTTELYHRTEEEKLTLVRDWRSLAISVTLLVVVILLCIRYPGPLMWVENLFRWVGLPLHSGENGMGLHFANIFTLFLIGVVLFFMDRGLNRNKFIVFIVIMMLVSSAPDWLTRSYQRVFASGVYAVEVDQSRVSCNYVLKDGFLTGTCQVPMTNYSGELVEILPIIEFPKYWGNSESKLPVIRLTPLLIAPGGKEQIYSDKFSIAMDKLENISGGMGAGLIIRLTDGVNLRRWE</sequence>
<reference evidence="2 3" key="1">
    <citation type="submission" date="2017-01" db="EMBL/GenBank/DDBJ databases">
        <authorList>
            <person name="Varghese N."/>
            <person name="Submissions S."/>
        </authorList>
    </citation>
    <scope>NUCLEOTIDE SEQUENCE [LARGE SCALE GENOMIC DNA]</scope>
    <source>
        <strain evidence="2 3">ATCC 23464</strain>
    </source>
</reference>
<evidence type="ECO:0000256" key="1">
    <source>
        <dbReference type="SAM" id="Phobius"/>
    </source>
</evidence>
<dbReference type="Proteomes" id="UP000186666">
    <property type="component" value="Unassembled WGS sequence"/>
</dbReference>
<evidence type="ECO:0000313" key="2">
    <source>
        <dbReference type="EMBL" id="SIR58501.1"/>
    </source>
</evidence>
<feature type="transmembrane region" description="Helical" evidence="1">
    <location>
        <begin position="72"/>
        <end position="91"/>
    </location>
</feature>
<protein>
    <submittedName>
        <fullName evidence="2">Uncharacterized protein</fullName>
    </submittedName>
</protein>
<evidence type="ECO:0000313" key="3">
    <source>
        <dbReference type="Proteomes" id="UP000186666"/>
    </source>
</evidence>
<comment type="caution">
    <text evidence="2">The sequence shown here is derived from an EMBL/GenBank/DDBJ whole genome shotgun (WGS) entry which is preliminary data.</text>
</comment>
<name>A0ABY1KC60_9BACL</name>
<keyword evidence="3" id="KW-1185">Reference proteome</keyword>
<accession>A0ABY1KC60</accession>
<feature type="transmembrane region" description="Helical" evidence="1">
    <location>
        <begin position="29"/>
        <end position="52"/>
    </location>
</feature>
<proteinExistence type="predicted"/>
<dbReference type="EMBL" id="FTNK01000020">
    <property type="protein sequence ID" value="SIR58501.1"/>
    <property type="molecule type" value="Genomic_DNA"/>
</dbReference>
<gene>
    <name evidence="2" type="ORF">SAMN05421578_12059</name>
</gene>
<keyword evidence="1" id="KW-0472">Membrane</keyword>
<keyword evidence="1" id="KW-1133">Transmembrane helix</keyword>
<dbReference type="RefSeq" id="WP_068590449.1">
    <property type="nucleotide sequence ID" value="NZ_FTNK01000020.1"/>
</dbReference>
<organism evidence="2 3">
    <name type="scientific">Paenibacillus macquariensis</name>
    <dbReference type="NCBI Taxonomy" id="948756"/>
    <lineage>
        <taxon>Bacteria</taxon>
        <taxon>Bacillati</taxon>
        <taxon>Bacillota</taxon>
        <taxon>Bacilli</taxon>
        <taxon>Bacillales</taxon>
        <taxon>Paenibacillaceae</taxon>
        <taxon>Paenibacillus</taxon>
    </lineage>
</organism>
<keyword evidence="1" id="KW-0812">Transmembrane</keyword>